<reference evidence="2" key="2">
    <citation type="submission" date="2021-01" db="UniProtKB">
        <authorList>
            <consortium name="EnsemblMetazoa"/>
        </authorList>
    </citation>
    <scope>IDENTIFICATION</scope>
</reference>
<sequence>MGSTDGPHSNSDMSGFQSLHSNDKAQRRSSPDGSPRRDLLKPDSLSIKDVMAFALTGRTLSTESSNSDMSGCHSLHSNDEVEGRTSGDTKSSQSNIMSQPGTLASTENASNAKDSKVTPPMAALRSEKGTSSDSDDFSKPATLASTESAPCDDAPQSPQFLRSLSEVGCSSEISKWHSLRSTDRTPRRPQLLRSLSEVGGSSKISNWHSLRSTDRTPRRPQLLRSLSEVGGSSKISNWHSLRSTDRTPRRYVSNLAITSKMFNVHGQGGRSIDTAFCVVVLVVKYMWLI</sequence>
<protein>
    <submittedName>
        <fullName evidence="2">Uncharacterized protein</fullName>
    </submittedName>
</protein>
<reference evidence="3" key="1">
    <citation type="submission" date="2015-02" db="EMBL/GenBank/DDBJ databases">
        <title>Genome sequencing for Strongylocentrotus purpuratus.</title>
        <authorList>
            <person name="Murali S."/>
            <person name="Liu Y."/>
            <person name="Vee V."/>
            <person name="English A."/>
            <person name="Wang M."/>
            <person name="Skinner E."/>
            <person name="Han Y."/>
            <person name="Muzny D.M."/>
            <person name="Worley K.C."/>
            <person name="Gibbs R.A."/>
        </authorList>
    </citation>
    <scope>NUCLEOTIDE SEQUENCE</scope>
</reference>
<proteinExistence type="predicted"/>
<feature type="region of interest" description="Disordered" evidence="1">
    <location>
        <begin position="61"/>
        <end position="157"/>
    </location>
</feature>
<name>A0A7M7NJD5_STRPU</name>
<evidence type="ECO:0000313" key="2">
    <source>
        <dbReference type="EnsemblMetazoa" id="XP_030836630"/>
    </source>
</evidence>
<feature type="compositionally biased region" description="Polar residues" evidence="1">
    <location>
        <begin position="1"/>
        <end position="20"/>
    </location>
</feature>
<feature type="region of interest" description="Disordered" evidence="1">
    <location>
        <begin position="1"/>
        <end position="46"/>
    </location>
</feature>
<organism evidence="2 3">
    <name type="scientific">Strongylocentrotus purpuratus</name>
    <name type="common">Purple sea urchin</name>
    <dbReference type="NCBI Taxonomy" id="7668"/>
    <lineage>
        <taxon>Eukaryota</taxon>
        <taxon>Metazoa</taxon>
        <taxon>Echinodermata</taxon>
        <taxon>Eleutherozoa</taxon>
        <taxon>Echinozoa</taxon>
        <taxon>Echinoidea</taxon>
        <taxon>Euechinoidea</taxon>
        <taxon>Echinacea</taxon>
        <taxon>Camarodonta</taxon>
        <taxon>Echinidea</taxon>
        <taxon>Strongylocentrotidae</taxon>
        <taxon>Strongylocentrotus</taxon>
    </lineage>
</organism>
<accession>A0A7M7NJD5</accession>
<dbReference type="EnsemblMetazoa" id="XM_030980770">
    <property type="protein sequence ID" value="XP_030836630"/>
    <property type="gene ID" value="LOC105439477"/>
</dbReference>
<feature type="compositionally biased region" description="Polar residues" evidence="1">
    <location>
        <begin position="88"/>
        <end position="112"/>
    </location>
</feature>
<dbReference type="GeneID" id="105439477"/>
<dbReference type="InParanoid" id="A0A7M7NJD5"/>
<dbReference type="KEGG" id="spu:105439477"/>
<dbReference type="RefSeq" id="XP_030836630.1">
    <property type="nucleotide sequence ID" value="XM_030980770.1"/>
</dbReference>
<feature type="compositionally biased region" description="Basic and acidic residues" evidence="1">
    <location>
        <begin position="76"/>
        <end position="87"/>
    </location>
</feature>
<feature type="compositionally biased region" description="Basic and acidic residues" evidence="1">
    <location>
        <begin position="21"/>
        <end position="41"/>
    </location>
</feature>
<dbReference type="Proteomes" id="UP000007110">
    <property type="component" value="Unassembled WGS sequence"/>
</dbReference>
<dbReference type="AlphaFoldDB" id="A0A7M7NJD5"/>
<evidence type="ECO:0000256" key="1">
    <source>
        <dbReference type="SAM" id="MobiDB-lite"/>
    </source>
</evidence>
<evidence type="ECO:0000313" key="3">
    <source>
        <dbReference type="Proteomes" id="UP000007110"/>
    </source>
</evidence>
<keyword evidence="3" id="KW-1185">Reference proteome</keyword>